<comment type="caution">
    <text evidence="2">The sequence shown here is derived from an EMBL/GenBank/DDBJ whole genome shotgun (WGS) entry which is preliminary data.</text>
</comment>
<feature type="compositionally biased region" description="Basic and acidic residues" evidence="1">
    <location>
        <begin position="89"/>
        <end position="101"/>
    </location>
</feature>
<feature type="region of interest" description="Disordered" evidence="1">
    <location>
        <begin position="77"/>
        <end position="101"/>
    </location>
</feature>
<feature type="compositionally biased region" description="Basic and acidic residues" evidence="1">
    <location>
        <begin position="1"/>
        <end position="15"/>
    </location>
</feature>
<evidence type="ECO:0000256" key="1">
    <source>
        <dbReference type="SAM" id="MobiDB-lite"/>
    </source>
</evidence>
<dbReference type="Proteomes" id="UP000829196">
    <property type="component" value="Unassembled WGS sequence"/>
</dbReference>
<sequence length="101" mass="11741">MSVTKRQEHIDKQTHPEPLLNMENTNYTTRCDLKETKEKLIKMIEDIQARFPKHTQRESTPKGSSNLAIHYRRLDSTALTSTPIPDPIHTMKSDKEYNPPP</sequence>
<evidence type="ECO:0000313" key="2">
    <source>
        <dbReference type="EMBL" id="KAI0515943.1"/>
    </source>
</evidence>
<organism evidence="2 3">
    <name type="scientific">Dendrobium nobile</name>
    <name type="common">Orchid</name>
    <dbReference type="NCBI Taxonomy" id="94219"/>
    <lineage>
        <taxon>Eukaryota</taxon>
        <taxon>Viridiplantae</taxon>
        <taxon>Streptophyta</taxon>
        <taxon>Embryophyta</taxon>
        <taxon>Tracheophyta</taxon>
        <taxon>Spermatophyta</taxon>
        <taxon>Magnoliopsida</taxon>
        <taxon>Liliopsida</taxon>
        <taxon>Asparagales</taxon>
        <taxon>Orchidaceae</taxon>
        <taxon>Epidendroideae</taxon>
        <taxon>Malaxideae</taxon>
        <taxon>Dendrobiinae</taxon>
        <taxon>Dendrobium</taxon>
    </lineage>
</organism>
<proteinExistence type="predicted"/>
<name>A0A8T3BRC0_DENNO</name>
<evidence type="ECO:0000313" key="3">
    <source>
        <dbReference type="Proteomes" id="UP000829196"/>
    </source>
</evidence>
<gene>
    <name evidence="2" type="ORF">KFK09_008614</name>
</gene>
<feature type="region of interest" description="Disordered" evidence="1">
    <location>
        <begin position="1"/>
        <end position="23"/>
    </location>
</feature>
<accession>A0A8T3BRC0</accession>
<dbReference type="AlphaFoldDB" id="A0A8T3BRC0"/>
<dbReference type="EMBL" id="JAGYWB010000007">
    <property type="protein sequence ID" value="KAI0515943.1"/>
    <property type="molecule type" value="Genomic_DNA"/>
</dbReference>
<protein>
    <submittedName>
        <fullName evidence="2">Uncharacterized protein</fullName>
    </submittedName>
</protein>
<keyword evidence="3" id="KW-1185">Reference proteome</keyword>
<dbReference type="SMR" id="A0A8T3BRC0"/>
<reference evidence="2" key="1">
    <citation type="journal article" date="2022" name="Front. Genet.">
        <title>Chromosome-Scale Assembly of the Dendrobium nobile Genome Provides Insights Into the Molecular Mechanism of the Biosynthesis of the Medicinal Active Ingredient of Dendrobium.</title>
        <authorList>
            <person name="Xu Q."/>
            <person name="Niu S.-C."/>
            <person name="Li K.-L."/>
            <person name="Zheng P.-J."/>
            <person name="Zhang X.-J."/>
            <person name="Jia Y."/>
            <person name="Liu Y."/>
            <person name="Niu Y.-X."/>
            <person name="Yu L.-H."/>
            <person name="Chen D.-F."/>
            <person name="Zhang G.-Q."/>
        </authorList>
    </citation>
    <scope>NUCLEOTIDE SEQUENCE</scope>
    <source>
        <tissue evidence="2">Leaf</tissue>
    </source>
</reference>